<keyword evidence="1" id="KW-1133">Transmembrane helix</keyword>
<sequence>MELLNYLNQVPLPVLILVIAALAVLTVVIAYQYAKMQGLEGIRENVYQLILRAEHLYTESGQGEQKLKFVVRQARGLLPGWMQLFITEDMMIKLVNEWFRGVKDLLDDGKINGSQTKNA</sequence>
<dbReference type="HOGENOM" id="CLU_2057401_0_0_9"/>
<accession>D4J8L8</accession>
<evidence type="ECO:0000313" key="2">
    <source>
        <dbReference type="EMBL" id="CBK80689.1"/>
    </source>
</evidence>
<dbReference type="PATRIC" id="fig|717962.3.peg.1797"/>
<keyword evidence="1" id="KW-0812">Transmembrane</keyword>
<evidence type="ECO:0000256" key="1">
    <source>
        <dbReference type="SAM" id="Phobius"/>
    </source>
</evidence>
<evidence type="ECO:0000313" key="3">
    <source>
        <dbReference type="Proteomes" id="UP000008798"/>
    </source>
</evidence>
<proteinExistence type="predicted"/>
<dbReference type="KEGG" id="cct:CC1_19580"/>
<dbReference type="RefSeq" id="WP_015514257.1">
    <property type="nucleotide sequence ID" value="NC_021009.1"/>
</dbReference>
<protein>
    <submittedName>
        <fullName evidence="2">Uncharacterized protein</fullName>
    </submittedName>
</protein>
<keyword evidence="1" id="KW-0472">Membrane</keyword>
<reference evidence="2 3" key="2">
    <citation type="submission" date="2010-03" db="EMBL/GenBank/DDBJ databases">
        <authorList>
            <person name="Pajon A."/>
        </authorList>
    </citation>
    <scope>NUCLEOTIDE SEQUENCE [LARGE SCALE GENOMIC DNA]</scope>
    <source>
        <strain evidence="2 3">GD/7</strain>
    </source>
</reference>
<feature type="transmembrane region" description="Helical" evidence="1">
    <location>
        <begin position="12"/>
        <end position="34"/>
    </location>
</feature>
<organism evidence="2 3">
    <name type="scientific">Coprococcus catus GD/7</name>
    <dbReference type="NCBI Taxonomy" id="717962"/>
    <lineage>
        <taxon>Bacteria</taxon>
        <taxon>Bacillati</taxon>
        <taxon>Bacillota</taxon>
        <taxon>Clostridia</taxon>
        <taxon>Lachnospirales</taxon>
        <taxon>Lachnospiraceae</taxon>
        <taxon>Coprococcus</taxon>
    </lineage>
</organism>
<dbReference type="AlphaFoldDB" id="D4J8L8"/>
<reference evidence="2 3" key="1">
    <citation type="submission" date="2010-03" db="EMBL/GenBank/DDBJ databases">
        <title>The genome sequence of Coprococcus catus GD/7.</title>
        <authorList>
            <consortium name="metaHIT consortium -- http://www.metahit.eu/"/>
            <person name="Pajon A."/>
            <person name="Turner K."/>
            <person name="Parkhill J."/>
            <person name="Duncan S."/>
            <person name="Flint H."/>
        </authorList>
    </citation>
    <scope>NUCLEOTIDE SEQUENCE [LARGE SCALE GENOMIC DNA]</scope>
    <source>
        <strain evidence="2 3">GD/7</strain>
    </source>
</reference>
<name>D4J8L8_9FIRM</name>
<dbReference type="Proteomes" id="UP000008798">
    <property type="component" value="Chromosome"/>
</dbReference>
<dbReference type="EMBL" id="FP929038">
    <property type="protein sequence ID" value="CBK80689.1"/>
    <property type="molecule type" value="Genomic_DNA"/>
</dbReference>
<gene>
    <name evidence="2" type="ORF">CC1_19580</name>
</gene>